<gene>
    <name evidence="1" type="primary">PDPN</name>
</gene>
<organism evidence="1 2">
    <name type="scientific">Canis lupus familiaris</name>
    <name type="common">Dog</name>
    <name type="synonym">Canis familiaris</name>
    <dbReference type="NCBI Taxonomy" id="9615"/>
    <lineage>
        <taxon>Eukaryota</taxon>
        <taxon>Metazoa</taxon>
        <taxon>Chordata</taxon>
        <taxon>Craniata</taxon>
        <taxon>Vertebrata</taxon>
        <taxon>Euteleostomi</taxon>
        <taxon>Mammalia</taxon>
        <taxon>Eutheria</taxon>
        <taxon>Laurasiatheria</taxon>
        <taxon>Carnivora</taxon>
        <taxon>Caniformia</taxon>
        <taxon>Canidae</taxon>
        <taxon>Canis</taxon>
    </lineage>
</organism>
<dbReference type="PANTHER" id="PTHR47390">
    <property type="entry name" value="PODOPLANIN"/>
    <property type="match status" value="1"/>
</dbReference>
<dbReference type="Ensembl" id="ENSCAFT00845001880.1">
    <property type="protein sequence ID" value="ENSCAFP00845001480.1"/>
    <property type="gene ID" value="ENSCAFG00845001081.1"/>
</dbReference>
<dbReference type="GO" id="GO:0016324">
    <property type="term" value="C:apical plasma membrane"/>
    <property type="evidence" value="ECO:0000318"/>
    <property type="project" value="GO_Central"/>
</dbReference>
<accession>A0A8I3MJJ4</accession>
<proteinExistence type="predicted"/>
<reference evidence="1" key="3">
    <citation type="submission" date="2025-09" db="UniProtKB">
        <authorList>
            <consortium name="Ensembl"/>
        </authorList>
    </citation>
    <scope>IDENTIFICATION</scope>
    <source>
        <strain evidence="1">Boxer</strain>
    </source>
</reference>
<dbReference type="PANTHER" id="PTHR47390:SF1">
    <property type="entry name" value="PODOPLANIN"/>
    <property type="match status" value="1"/>
</dbReference>
<protein>
    <submittedName>
        <fullName evidence="1">Podoplanin</fullName>
    </submittedName>
</protein>
<dbReference type="GO" id="GO:0016323">
    <property type="term" value="C:basolateral plasma membrane"/>
    <property type="evidence" value="ECO:0000318"/>
    <property type="project" value="GO_Central"/>
</dbReference>
<dbReference type="GO" id="GO:1901731">
    <property type="term" value="P:positive regulation of platelet aggregation"/>
    <property type="evidence" value="ECO:0000318"/>
    <property type="project" value="GO_Central"/>
</dbReference>
<reference evidence="1" key="2">
    <citation type="submission" date="2025-08" db="UniProtKB">
        <authorList>
            <consortium name="Ensembl"/>
        </authorList>
    </citation>
    <scope>IDENTIFICATION</scope>
    <source>
        <strain evidence="1">Boxer</strain>
    </source>
</reference>
<dbReference type="InterPro" id="IPR052684">
    <property type="entry name" value="Podoplanin_domain"/>
</dbReference>
<evidence type="ECO:0000313" key="2">
    <source>
        <dbReference type="Proteomes" id="UP000805418"/>
    </source>
</evidence>
<dbReference type="OrthoDB" id="9633724at2759"/>
<dbReference type="FunCoup" id="A0A8I3MJJ4">
    <property type="interactions" value="6"/>
</dbReference>
<dbReference type="GeneTree" id="ENSGT00390000000013"/>
<dbReference type="GO" id="GO:0016477">
    <property type="term" value="P:cell migration"/>
    <property type="evidence" value="ECO:0000318"/>
    <property type="project" value="GO_Central"/>
</dbReference>
<reference evidence="1" key="1">
    <citation type="submission" date="2020-03" db="EMBL/GenBank/DDBJ databases">
        <title>Long-read based genome assembly of a Labrador retriever dog.</title>
        <authorList>
            <person name="Eory L."/>
            <person name="Zhang W."/>
            <person name="Schoenebeck J."/>
        </authorList>
    </citation>
    <scope>NUCLEOTIDE SEQUENCE [LARGE SCALE GENOMIC DNA]</scope>
    <source>
        <strain evidence="1">Labrador retriever</strain>
    </source>
</reference>
<evidence type="ECO:0000313" key="1">
    <source>
        <dbReference type="Ensembl" id="ENSCAFP00845001480.1"/>
    </source>
</evidence>
<keyword evidence="2" id="KW-1185">Reference proteome</keyword>
<dbReference type="GO" id="GO:0007155">
    <property type="term" value="P:cell adhesion"/>
    <property type="evidence" value="ECO:0000318"/>
    <property type="project" value="GO_Central"/>
</dbReference>
<name>A0A8I3MJJ4_CANLF</name>
<dbReference type="GO" id="GO:0030027">
    <property type="term" value="C:lamellipodium"/>
    <property type="evidence" value="ECO:0000318"/>
    <property type="project" value="GO_Central"/>
</dbReference>
<sequence length="245" mass="25766">MWRVPVLLLVLGGAGLRVPAAGASTVRPDDIIPGVEDSVVTPGTEDSVVTPGAEDNVVTDGATEEPYESGLTPLVTKNTESVTDLHLEDGPTQESTVHAKEESQSTTTLNVVTSHSREKVGEDTETTVEKDGLATVTLVGIIVGVLLAIGLIGGIIIVVARKMSGRKPTPSFNLTPNCPVSRHQREVGSFQLSIHCRARAPCNENPSGGGVPSLHSCLAHTHALGSEPLAATIMKRRSFLFMKIP</sequence>
<dbReference type="Proteomes" id="UP000805418">
    <property type="component" value="Chromosome 2"/>
</dbReference>
<dbReference type="GO" id="GO:0007165">
    <property type="term" value="P:signal transduction"/>
    <property type="evidence" value="ECO:0000318"/>
    <property type="project" value="GO_Central"/>
</dbReference>
<dbReference type="AlphaFoldDB" id="A0A8I3MJJ4"/>
<dbReference type="Pfam" id="PF05808">
    <property type="entry name" value="Podoplanin"/>
    <property type="match status" value="1"/>
</dbReference>